<dbReference type="Proteomes" id="UP001283361">
    <property type="component" value="Unassembled WGS sequence"/>
</dbReference>
<protein>
    <submittedName>
        <fullName evidence="2">Uncharacterized protein</fullName>
    </submittedName>
</protein>
<feature type="compositionally biased region" description="Basic residues" evidence="1">
    <location>
        <begin position="119"/>
        <end position="135"/>
    </location>
</feature>
<evidence type="ECO:0000256" key="1">
    <source>
        <dbReference type="SAM" id="MobiDB-lite"/>
    </source>
</evidence>
<reference evidence="2" key="1">
    <citation type="journal article" date="2023" name="G3 (Bethesda)">
        <title>A reference genome for the long-term kleptoplast-retaining sea slug Elysia crispata morphotype clarki.</title>
        <authorList>
            <person name="Eastman K.E."/>
            <person name="Pendleton A.L."/>
            <person name="Shaikh M.A."/>
            <person name="Suttiyut T."/>
            <person name="Ogas R."/>
            <person name="Tomko P."/>
            <person name="Gavelis G."/>
            <person name="Widhalm J.R."/>
            <person name="Wisecaver J.H."/>
        </authorList>
    </citation>
    <scope>NUCLEOTIDE SEQUENCE</scope>
    <source>
        <strain evidence="2">ECLA1</strain>
    </source>
</reference>
<name>A0AAE1DTE2_9GAST</name>
<evidence type="ECO:0000313" key="2">
    <source>
        <dbReference type="EMBL" id="KAK3782012.1"/>
    </source>
</evidence>
<comment type="caution">
    <text evidence="2">The sequence shown here is derived from an EMBL/GenBank/DDBJ whole genome shotgun (WGS) entry which is preliminary data.</text>
</comment>
<organism evidence="2 3">
    <name type="scientific">Elysia crispata</name>
    <name type="common">lettuce slug</name>
    <dbReference type="NCBI Taxonomy" id="231223"/>
    <lineage>
        <taxon>Eukaryota</taxon>
        <taxon>Metazoa</taxon>
        <taxon>Spiralia</taxon>
        <taxon>Lophotrochozoa</taxon>
        <taxon>Mollusca</taxon>
        <taxon>Gastropoda</taxon>
        <taxon>Heterobranchia</taxon>
        <taxon>Euthyneura</taxon>
        <taxon>Panpulmonata</taxon>
        <taxon>Sacoglossa</taxon>
        <taxon>Placobranchoidea</taxon>
        <taxon>Plakobranchidae</taxon>
        <taxon>Elysia</taxon>
    </lineage>
</organism>
<dbReference type="EMBL" id="JAWDGP010002547">
    <property type="protein sequence ID" value="KAK3782012.1"/>
    <property type="molecule type" value="Genomic_DNA"/>
</dbReference>
<accession>A0AAE1DTE2</accession>
<sequence>MPSYRTTEILNKPRVGHFGESPESPSILRLYACRETANLLDSPSQIDPNDAVFSQSLASAQPSAGARAVSKGGYMKEMKSAPCGHCANDHLCPALVPGVDQVSGVNRPTTDSRSEAHRPARPSRRHTPSHSVHRQAKQELNKKIKRITLYSYGTFCIVLFDNTLLSTLHRLTHTSNYSTSWILPCSRHSTLHSPPTNPPLITPHPGFSHALDTLLSTLHRLTHTSNYSTSWILPCSRHSTLHSPPTNPHL</sequence>
<feature type="region of interest" description="Disordered" evidence="1">
    <location>
        <begin position="103"/>
        <end position="137"/>
    </location>
</feature>
<dbReference type="AlphaFoldDB" id="A0AAE1DTE2"/>
<gene>
    <name evidence="2" type="ORF">RRG08_027186</name>
</gene>
<proteinExistence type="predicted"/>
<keyword evidence="3" id="KW-1185">Reference proteome</keyword>
<evidence type="ECO:0000313" key="3">
    <source>
        <dbReference type="Proteomes" id="UP001283361"/>
    </source>
</evidence>